<name>A0ABP7YKA9_9FLAO</name>
<keyword evidence="3" id="KW-1185">Reference proteome</keyword>
<evidence type="ECO:0000256" key="1">
    <source>
        <dbReference type="SAM" id="MobiDB-lite"/>
    </source>
</evidence>
<dbReference type="Proteomes" id="UP001501333">
    <property type="component" value="Unassembled WGS sequence"/>
</dbReference>
<sequence>MMCREKIIQHPNRSNERRNSGNIRHRAIFSKKTNKSVNYKHDEKNEQQKRKIMERKNTMIKIVPSLFVMKKPQEKSKKWHYNE</sequence>
<gene>
    <name evidence="2" type="ORF">GCM10022250_34560</name>
</gene>
<protein>
    <submittedName>
        <fullName evidence="2">Uncharacterized protein</fullName>
    </submittedName>
</protein>
<evidence type="ECO:0000313" key="2">
    <source>
        <dbReference type="EMBL" id="GAA4137136.1"/>
    </source>
</evidence>
<accession>A0ABP7YKA9</accession>
<evidence type="ECO:0000313" key="3">
    <source>
        <dbReference type="Proteomes" id="UP001501333"/>
    </source>
</evidence>
<reference evidence="3" key="1">
    <citation type="journal article" date="2019" name="Int. J. Syst. Evol. Microbiol.">
        <title>The Global Catalogue of Microorganisms (GCM) 10K type strain sequencing project: providing services to taxonomists for standard genome sequencing and annotation.</title>
        <authorList>
            <consortium name="The Broad Institute Genomics Platform"/>
            <consortium name="The Broad Institute Genome Sequencing Center for Infectious Disease"/>
            <person name="Wu L."/>
            <person name="Ma J."/>
        </authorList>
    </citation>
    <scope>NUCLEOTIDE SEQUENCE [LARGE SCALE GENOMIC DNA]</scope>
    <source>
        <strain evidence="3">JCM 17386</strain>
    </source>
</reference>
<feature type="compositionally biased region" description="Basic and acidic residues" evidence="1">
    <location>
        <begin position="1"/>
        <end position="19"/>
    </location>
</feature>
<dbReference type="EMBL" id="BAABAO010000013">
    <property type="protein sequence ID" value="GAA4137136.1"/>
    <property type="molecule type" value="Genomic_DNA"/>
</dbReference>
<comment type="caution">
    <text evidence="2">The sequence shown here is derived from an EMBL/GenBank/DDBJ whole genome shotgun (WGS) entry which is preliminary data.</text>
</comment>
<proteinExistence type="predicted"/>
<feature type="region of interest" description="Disordered" evidence="1">
    <location>
        <begin position="1"/>
        <end position="23"/>
    </location>
</feature>
<organism evidence="2 3">
    <name type="scientific">Flavobacterium chungbukense</name>
    <dbReference type="NCBI Taxonomy" id="877464"/>
    <lineage>
        <taxon>Bacteria</taxon>
        <taxon>Pseudomonadati</taxon>
        <taxon>Bacteroidota</taxon>
        <taxon>Flavobacteriia</taxon>
        <taxon>Flavobacteriales</taxon>
        <taxon>Flavobacteriaceae</taxon>
        <taxon>Flavobacterium</taxon>
    </lineage>
</organism>